<feature type="transmembrane region" description="Helical" evidence="6">
    <location>
        <begin position="27"/>
        <end position="51"/>
    </location>
</feature>
<organism evidence="7 8">
    <name type="scientific">Labrys monachus</name>
    <dbReference type="NCBI Taxonomy" id="217067"/>
    <lineage>
        <taxon>Bacteria</taxon>
        <taxon>Pseudomonadati</taxon>
        <taxon>Pseudomonadota</taxon>
        <taxon>Alphaproteobacteria</taxon>
        <taxon>Hyphomicrobiales</taxon>
        <taxon>Xanthobacteraceae</taxon>
        <taxon>Labrys</taxon>
    </lineage>
</organism>
<keyword evidence="5 6" id="KW-0472">Membrane</keyword>
<keyword evidence="8" id="KW-1185">Reference proteome</keyword>
<evidence type="ECO:0000256" key="2">
    <source>
        <dbReference type="ARBA" id="ARBA00022475"/>
    </source>
</evidence>
<sequence length="332" mass="34169">MTTVPLQSPPRRSSPFGLDLKSIDTSLWFPIGVVAFLFVFFALATDSFATLRNFTAVSGQAGTLLIACLGGTFVVLMGSIDLSVGAIVLLGGAASVTLLNDTPVGFAVLPIVAVIGGVLGLVNGVIYTLGRIPSFIATLGTLSVFSGLALTILDGRAIQFDLSGFEQIAIGQLIPRLPNIALCALLAWIVVVFIAARTRFGRYMYLIGGGETVARTAGIPVERYKIYAFVLSGVLAAIGAVLSVARLGAAGPSLGSDLLLNSLAAIVVGGTSLSGGVGGPHRTLIGVLIIAILDNGLNLMGVSQYSQMVVKGLVVIAAVLVSRDRARTTVVK</sequence>
<evidence type="ECO:0000313" key="7">
    <source>
        <dbReference type="EMBL" id="MDQ0391345.1"/>
    </source>
</evidence>
<evidence type="ECO:0000256" key="6">
    <source>
        <dbReference type="SAM" id="Phobius"/>
    </source>
</evidence>
<dbReference type="PANTHER" id="PTHR32196:SF72">
    <property type="entry name" value="RIBOSE IMPORT PERMEASE PROTEIN RBSC"/>
    <property type="match status" value="1"/>
</dbReference>
<feature type="transmembrane region" description="Helical" evidence="6">
    <location>
        <begin position="226"/>
        <end position="246"/>
    </location>
</feature>
<keyword evidence="2" id="KW-1003">Cell membrane</keyword>
<dbReference type="Pfam" id="PF02653">
    <property type="entry name" value="BPD_transp_2"/>
    <property type="match status" value="1"/>
</dbReference>
<feature type="transmembrane region" description="Helical" evidence="6">
    <location>
        <begin position="173"/>
        <end position="196"/>
    </location>
</feature>
<dbReference type="RefSeq" id="WP_307423511.1">
    <property type="nucleotide sequence ID" value="NZ_JAUSVK010000001.1"/>
</dbReference>
<feature type="transmembrane region" description="Helical" evidence="6">
    <location>
        <begin position="104"/>
        <end position="127"/>
    </location>
</feature>
<dbReference type="EMBL" id="JAUSVK010000001">
    <property type="protein sequence ID" value="MDQ0391345.1"/>
    <property type="molecule type" value="Genomic_DNA"/>
</dbReference>
<keyword evidence="4 6" id="KW-1133">Transmembrane helix</keyword>
<feature type="transmembrane region" description="Helical" evidence="6">
    <location>
        <begin position="284"/>
        <end position="302"/>
    </location>
</feature>
<comment type="caution">
    <text evidence="7">The sequence shown here is derived from an EMBL/GenBank/DDBJ whole genome shotgun (WGS) entry which is preliminary data.</text>
</comment>
<evidence type="ECO:0000256" key="4">
    <source>
        <dbReference type="ARBA" id="ARBA00022989"/>
    </source>
</evidence>
<evidence type="ECO:0000256" key="3">
    <source>
        <dbReference type="ARBA" id="ARBA00022692"/>
    </source>
</evidence>
<proteinExistence type="predicted"/>
<gene>
    <name evidence="7" type="ORF">J3R73_001137</name>
</gene>
<evidence type="ECO:0000256" key="1">
    <source>
        <dbReference type="ARBA" id="ARBA00004651"/>
    </source>
</evidence>
<reference evidence="7 8" key="1">
    <citation type="submission" date="2023-07" db="EMBL/GenBank/DDBJ databases">
        <title>Genomic Encyclopedia of Type Strains, Phase IV (KMG-IV): sequencing the most valuable type-strain genomes for metagenomic binning, comparative biology and taxonomic classification.</title>
        <authorList>
            <person name="Goeker M."/>
        </authorList>
    </citation>
    <scope>NUCLEOTIDE SEQUENCE [LARGE SCALE GENOMIC DNA]</scope>
    <source>
        <strain evidence="7 8">DSM 5896</strain>
    </source>
</reference>
<accession>A0ABU0F9Q2</accession>
<evidence type="ECO:0000313" key="8">
    <source>
        <dbReference type="Proteomes" id="UP001237448"/>
    </source>
</evidence>
<dbReference type="InterPro" id="IPR001851">
    <property type="entry name" value="ABC_transp_permease"/>
</dbReference>
<dbReference type="CDD" id="cd06579">
    <property type="entry name" value="TM_PBP1_transp_AraH_like"/>
    <property type="match status" value="1"/>
</dbReference>
<name>A0ABU0F9Q2_9HYPH</name>
<evidence type="ECO:0000256" key="5">
    <source>
        <dbReference type="ARBA" id="ARBA00023136"/>
    </source>
</evidence>
<feature type="transmembrane region" description="Helical" evidence="6">
    <location>
        <begin position="63"/>
        <end position="92"/>
    </location>
</feature>
<dbReference type="Proteomes" id="UP001237448">
    <property type="component" value="Unassembled WGS sequence"/>
</dbReference>
<keyword evidence="3 6" id="KW-0812">Transmembrane</keyword>
<dbReference type="PANTHER" id="PTHR32196">
    <property type="entry name" value="ABC TRANSPORTER PERMEASE PROTEIN YPHD-RELATED-RELATED"/>
    <property type="match status" value="1"/>
</dbReference>
<feature type="transmembrane region" description="Helical" evidence="6">
    <location>
        <begin position="308"/>
        <end position="326"/>
    </location>
</feature>
<feature type="transmembrane region" description="Helical" evidence="6">
    <location>
        <begin position="134"/>
        <end position="153"/>
    </location>
</feature>
<protein>
    <submittedName>
        <fullName evidence="7">Ribose/xylose/arabinose/galactoside ABC-type transport system permease subunit</fullName>
    </submittedName>
</protein>
<comment type="subcellular location">
    <subcellularLocation>
        <location evidence="1">Cell membrane</location>
        <topology evidence="1">Multi-pass membrane protein</topology>
    </subcellularLocation>
</comment>
<feature type="transmembrane region" description="Helical" evidence="6">
    <location>
        <begin position="258"/>
        <end position="277"/>
    </location>
</feature>